<protein>
    <submittedName>
        <fullName evidence="3">Acetyltransferase</fullName>
    </submittedName>
</protein>
<dbReference type="InterPro" id="IPR050623">
    <property type="entry name" value="Glucan_succinyl_AcylTrfase"/>
</dbReference>
<feature type="transmembrane region" description="Helical" evidence="1">
    <location>
        <begin position="197"/>
        <end position="215"/>
    </location>
</feature>
<organism evidence="3 4">
    <name type="scientific">Nitrospirillum viridazoti CBAmc</name>
    <dbReference type="NCBI Taxonomy" id="1441467"/>
    <lineage>
        <taxon>Bacteria</taxon>
        <taxon>Pseudomonadati</taxon>
        <taxon>Pseudomonadota</taxon>
        <taxon>Alphaproteobacteria</taxon>
        <taxon>Rhodospirillales</taxon>
        <taxon>Azospirillaceae</taxon>
        <taxon>Nitrospirillum</taxon>
        <taxon>Nitrospirillum viridazoti</taxon>
    </lineage>
</organism>
<dbReference type="PANTHER" id="PTHR36927:SF3">
    <property type="entry name" value="GLUCANS BIOSYNTHESIS PROTEIN C"/>
    <property type="match status" value="1"/>
</dbReference>
<dbReference type="RefSeq" id="WP_088871494.1">
    <property type="nucleotide sequence ID" value="NZ_CP022110.1"/>
</dbReference>
<dbReference type="AlphaFoldDB" id="A0A248JQ50"/>
<dbReference type="Proteomes" id="UP000197153">
    <property type="component" value="Chromosome 1"/>
</dbReference>
<reference evidence="3 4" key="1">
    <citation type="submission" date="2017-06" db="EMBL/GenBank/DDBJ databases">
        <title>Complete genome sequence of Nitrospirillum amazonense strain CBAmC, an endophytic nitrogen-fixing and plant growth-promoting bacterium, isolated from sugarcane.</title>
        <authorList>
            <person name="Schwab S."/>
            <person name="dos Santos Teixeira K.R."/>
            <person name="Simoes Araujo J.L."/>
            <person name="Soares Vidal M."/>
            <person name="Borges de Freitas H.R."/>
            <person name="Rivello Crivelaro A.L."/>
            <person name="Bueno de Camargo Nunes A."/>
            <person name="dos Santos C.M."/>
            <person name="Palmeira da Silva Rosa D."/>
            <person name="da Silva Padilha D."/>
            <person name="da Silva E."/>
            <person name="Araujo Terra L."/>
            <person name="Soares Mendes V."/>
            <person name="Farinelli L."/>
            <person name="Magalhaes Cruz L."/>
            <person name="Baldani J.I."/>
        </authorList>
    </citation>
    <scope>NUCLEOTIDE SEQUENCE [LARGE SCALE GENOMIC DNA]</scope>
    <source>
        <strain evidence="3 4">CBAmC</strain>
    </source>
</reference>
<feature type="transmembrane region" description="Helical" evidence="1">
    <location>
        <begin position="21"/>
        <end position="39"/>
    </location>
</feature>
<dbReference type="Pfam" id="PF01757">
    <property type="entry name" value="Acyl_transf_3"/>
    <property type="match status" value="1"/>
</dbReference>
<dbReference type="GO" id="GO:0016747">
    <property type="term" value="F:acyltransferase activity, transferring groups other than amino-acyl groups"/>
    <property type="evidence" value="ECO:0007669"/>
    <property type="project" value="InterPro"/>
</dbReference>
<feature type="transmembrane region" description="Helical" evidence="1">
    <location>
        <begin position="100"/>
        <end position="119"/>
    </location>
</feature>
<evidence type="ECO:0000259" key="2">
    <source>
        <dbReference type="Pfam" id="PF01757"/>
    </source>
</evidence>
<feature type="transmembrane region" description="Helical" evidence="1">
    <location>
        <begin position="259"/>
        <end position="278"/>
    </location>
</feature>
<keyword evidence="1" id="KW-1133">Transmembrane helix</keyword>
<name>A0A248JQ50_9PROT</name>
<feature type="transmembrane region" description="Helical" evidence="1">
    <location>
        <begin position="230"/>
        <end position="247"/>
    </location>
</feature>
<dbReference type="PANTHER" id="PTHR36927">
    <property type="entry name" value="BLR4337 PROTEIN"/>
    <property type="match status" value="1"/>
</dbReference>
<keyword evidence="4" id="KW-1185">Reference proteome</keyword>
<keyword evidence="1" id="KW-0472">Membrane</keyword>
<sequence length="407" mass="45868">MSVSAPFPLSTRRHDLDWIRVIAFFLLILYHVGMFYVPWDWHVKSPHTVPALEPIMMLTSPWRLTLLFLVSGAATRFLADKMVMADKMAVGALTRARVARLLPPLLLAIFVIVPPQSFFEIVEKVPDQALPYAAFYLKYVTGSGHWCRGTDCLATPTYNHMWFVAYLLAYTLVLCGLLAVAGSLLTRLERGMERALSGWRLLVLPLLFLGLIRYALLDRFPMTHWIVNDWYDHALSFSAFLFGFLMAKSETLRQGFLRLRWPALLVALPAYAVFATYAWAYRADDAVPPEALRAVMRFVYAADQWAAIAAVLGFGARHLTRDSAALRYLVPAVFPFYLVHQTATVVLGHYLAKAGLPQGLEAPLLILGTFATCLTVYEAVRRVNPLRPWFGLKPRPAVRLETQAQPA</sequence>
<evidence type="ECO:0000256" key="1">
    <source>
        <dbReference type="SAM" id="Phobius"/>
    </source>
</evidence>
<dbReference type="EMBL" id="CP022110">
    <property type="protein sequence ID" value="ASG20656.1"/>
    <property type="molecule type" value="Genomic_DNA"/>
</dbReference>
<feature type="transmembrane region" description="Helical" evidence="1">
    <location>
        <begin position="298"/>
        <end position="316"/>
    </location>
</feature>
<feature type="transmembrane region" description="Helical" evidence="1">
    <location>
        <begin position="59"/>
        <end position="79"/>
    </location>
</feature>
<evidence type="ECO:0000313" key="4">
    <source>
        <dbReference type="Proteomes" id="UP000197153"/>
    </source>
</evidence>
<feature type="transmembrane region" description="Helical" evidence="1">
    <location>
        <begin position="163"/>
        <end position="185"/>
    </location>
</feature>
<feature type="transmembrane region" description="Helical" evidence="1">
    <location>
        <begin position="328"/>
        <end position="350"/>
    </location>
</feature>
<keyword evidence="1" id="KW-0812">Transmembrane</keyword>
<dbReference type="KEGG" id="nao:Y958_07440"/>
<proteinExistence type="predicted"/>
<keyword evidence="3" id="KW-0808">Transferase</keyword>
<evidence type="ECO:0000313" key="3">
    <source>
        <dbReference type="EMBL" id="ASG20656.1"/>
    </source>
</evidence>
<accession>A0A248JQ50</accession>
<dbReference type="InterPro" id="IPR002656">
    <property type="entry name" value="Acyl_transf_3_dom"/>
</dbReference>
<feature type="transmembrane region" description="Helical" evidence="1">
    <location>
        <begin position="362"/>
        <end position="380"/>
    </location>
</feature>
<gene>
    <name evidence="3" type="ORF">Y958_07440</name>
</gene>
<feature type="domain" description="Acyltransferase 3" evidence="2">
    <location>
        <begin position="14"/>
        <end position="377"/>
    </location>
</feature>